<keyword evidence="3" id="KW-1185">Reference proteome</keyword>
<dbReference type="EMBL" id="JAIMBW010000001">
    <property type="protein sequence ID" value="MBY4894062.1"/>
    <property type="molecule type" value="Genomic_DNA"/>
</dbReference>
<protein>
    <submittedName>
        <fullName evidence="2">Uncharacterized protein</fullName>
    </submittedName>
</protein>
<dbReference type="AlphaFoldDB" id="A0A975TT88"/>
<reference evidence="2 3" key="1">
    <citation type="submission" date="2021-07" db="EMBL/GenBank/DDBJ databases">
        <title>Karlodiniumbacter phycospheric gen. nov., sp. nov., a phycosphere bacterium isolated from karlodinium veneficum.</title>
        <authorList>
            <person name="Peng Y."/>
            <person name="Jiang L."/>
            <person name="Lee J."/>
        </authorList>
    </citation>
    <scope>NUCLEOTIDE SEQUENCE</scope>
    <source>
        <strain evidence="2 3">N5</strain>
    </source>
</reference>
<accession>A0A975TT88</accession>
<gene>
    <name evidence="1" type="ORF">KUL25_14985</name>
    <name evidence="2" type="ORF">KUL25_14990</name>
</gene>
<evidence type="ECO:0000313" key="2">
    <source>
        <dbReference type="EMBL" id="QXL86747.1"/>
    </source>
</evidence>
<sequence length="126" mass="13401">MSGSDKQLARLQDIAGALADRALQPVVAASAAVQRIEDRIAEIAHHRAQLTASTGDPSIAGTMLGQAERLRVKQAAAMTELAAARVALEKARRAAAKAVGRDQALGEMVEKRKAAAKLEARRRLLR</sequence>
<dbReference type="EMBL" id="CP078073">
    <property type="protein sequence ID" value="QXL86747.1"/>
    <property type="molecule type" value="Genomic_DNA"/>
</dbReference>
<evidence type="ECO:0000313" key="3">
    <source>
        <dbReference type="Proteomes" id="UP000693972"/>
    </source>
</evidence>
<proteinExistence type="predicted"/>
<evidence type="ECO:0000313" key="1">
    <source>
        <dbReference type="EMBL" id="MBY4894062.1"/>
    </source>
</evidence>
<dbReference type="Proteomes" id="UP000693972">
    <property type="component" value="Unassembled WGS sequence"/>
</dbReference>
<organism evidence="2">
    <name type="scientific">Gymnodinialimonas phycosphaerae</name>
    <dbReference type="NCBI Taxonomy" id="2841589"/>
    <lineage>
        <taxon>Bacteria</taxon>
        <taxon>Pseudomonadati</taxon>
        <taxon>Pseudomonadota</taxon>
        <taxon>Alphaproteobacteria</taxon>
        <taxon>Rhodobacterales</taxon>
        <taxon>Paracoccaceae</taxon>
        <taxon>Gymnodinialimonas</taxon>
    </lineage>
</organism>
<dbReference type="RefSeq" id="WP_257893682.1">
    <property type="nucleotide sequence ID" value="NZ_JAIMBW010000001.1"/>
</dbReference>
<name>A0A975TT88_9RHOB</name>